<dbReference type="AlphaFoldDB" id="A0A1I2EQD0"/>
<protein>
    <submittedName>
        <fullName evidence="1">Uncharacterized protein</fullName>
    </submittedName>
</protein>
<sequence length="84" mass="9740">MAILYVSGRDQEREFQQYAIDDEAIEYYFDVLNHLVKAGFQVSAVKLVIEGKAMLLPVEAFDGELVEEHLRALQQIWEELLLLK</sequence>
<gene>
    <name evidence="1" type="ORF">SAMN05216167_12312</name>
</gene>
<dbReference type="RefSeq" id="WP_093833386.1">
    <property type="nucleotide sequence ID" value="NZ_FOLQ01000023.1"/>
</dbReference>
<evidence type="ECO:0000313" key="2">
    <source>
        <dbReference type="Proteomes" id="UP000198598"/>
    </source>
</evidence>
<name>A0A1I2EQD0_9BACT</name>
<evidence type="ECO:0000313" key="1">
    <source>
        <dbReference type="EMBL" id="SFE95314.1"/>
    </source>
</evidence>
<accession>A0A1I2EQD0</accession>
<dbReference type="EMBL" id="FOLQ01000023">
    <property type="protein sequence ID" value="SFE95314.1"/>
    <property type="molecule type" value="Genomic_DNA"/>
</dbReference>
<reference evidence="1 2" key="1">
    <citation type="submission" date="2016-10" db="EMBL/GenBank/DDBJ databases">
        <authorList>
            <person name="de Groot N.N."/>
        </authorList>
    </citation>
    <scope>NUCLEOTIDE SEQUENCE [LARGE SCALE GENOMIC DNA]</scope>
    <source>
        <strain evidence="1 2">DSM 26130</strain>
    </source>
</reference>
<proteinExistence type="predicted"/>
<dbReference type="OrthoDB" id="961631at2"/>
<organism evidence="1 2">
    <name type="scientific">Spirosoma endophyticum</name>
    <dbReference type="NCBI Taxonomy" id="662367"/>
    <lineage>
        <taxon>Bacteria</taxon>
        <taxon>Pseudomonadati</taxon>
        <taxon>Bacteroidota</taxon>
        <taxon>Cytophagia</taxon>
        <taxon>Cytophagales</taxon>
        <taxon>Cytophagaceae</taxon>
        <taxon>Spirosoma</taxon>
    </lineage>
</organism>
<keyword evidence="2" id="KW-1185">Reference proteome</keyword>
<dbReference type="Proteomes" id="UP000198598">
    <property type="component" value="Unassembled WGS sequence"/>
</dbReference>